<evidence type="ECO:0000313" key="3">
    <source>
        <dbReference type="EMBL" id="GAX07258.1"/>
    </source>
</evidence>
<gene>
    <name evidence="3" type="ORF">IWT25_02612</name>
</gene>
<dbReference type="RefSeq" id="WP_089122123.1">
    <property type="nucleotide sequence ID" value="NZ_BCMI01000051.1"/>
</dbReference>
<evidence type="ECO:0000256" key="2">
    <source>
        <dbReference type="SAM" id="Phobius"/>
    </source>
</evidence>
<feature type="region of interest" description="Disordered" evidence="1">
    <location>
        <begin position="54"/>
        <end position="88"/>
    </location>
</feature>
<accession>A0A1Z5J0E5</accession>
<evidence type="ECO:0000256" key="1">
    <source>
        <dbReference type="SAM" id="MobiDB-lite"/>
    </source>
</evidence>
<reference evidence="3 4" key="1">
    <citation type="submission" date="2015-11" db="EMBL/GenBank/DDBJ databases">
        <title>Draft genome sequences of new species of the genus Lactobacillus isolated from orchardgrass silage.</title>
        <authorList>
            <person name="Tohno M."/>
            <person name="Tanizawa Y."/>
            <person name="Arita M."/>
        </authorList>
    </citation>
    <scope>NUCLEOTIDE SEQUENCE [LARGE SCALE GENOMIC DNA]</scope>
    <source>
        <strain evidence="3 4">IWT25</strain>
    </source>
</reference>
<dbReference type="AlphaFoldDB" id="A0A1Z5J0E5"/>
<feature type="transmembrane region" description="Helical" evidence="2">
    <location>
        <begin position="6"/>
        <end position="30"/>
    </location>
</feature>
<sequence length="88" mass="10452">MMGPNLGHLIIELNPLIAIIPGMLAAYYTYLLTKRKSRRDELFQEMNYWKNTAEEERKRRIKAENEADEARQALRTERAKNQKENEND</sequence>
<keyword evidence="2" id="KW-0472">Membrane</keyword>
<protein>
    <submittedName>
        <fullName evidence="3">Uncharacterized protein</fullName>
    </submittedName>
</protein>
<comment type="caution">
    <text evidence="3">The sequence shown here is derived from an EMBL/GenBank/DDBJ whole genome shotgun (WGS) entry which is preliminary data.</text>
</comment>
<organism evidence="3 4">
    <name type="scientific">Secundilactobacillus pentosiphilus</name>
    <dbReference type="NCBI Taxonomy" id="1714682"/>
    <lineage>
        <taxon>Bacteria</taxon>
        <taxon>Bacillati</taxon>
        <taxon>Bacillota</taxon>
        <taxon>Bacilli</taxon>
        <taxon>Lactobacillales</taxon>
        <taxon>Lactobacillaceae</taxon>
        <taxon>Secundilactobacillus</taxon>
    </lineage>
</organism>
<evidence type="ECO:0000313" key="4">
    <source>
        <dbReference type="Proteomes" id="UP000198414"/>
    </source>
</evidence>
<dbReference type="EMBL" id="BCMI01000051">
    <property type="protein sequence ID" value="GAX07258.1"/>
    <property type="molecule type" value="Genomic_DNA"/>
</dbReference>
<keyword evidence="2" id="KW-0812">Transmembrane</keyword>
<proteinExistence type="predicted"/>
<name>A0A1Z5J0E5_9LACO</name>
<keyword evidence="2" id="KW-1133">Transmembrane helix</keyword>
<dbReference type="Proteomes" id="UP000198414">
    <property type="component" value="Unassembled WGS sequence"/>
</dbReference>